<keyword evidence="2" id="KW-0472">Membrane</keyword>
<organism evidence="3 4">
    <name type="scientific">Holothuria leucospilota</name>
    <name type="common">Black long sea cucumber</name>
    <name type="synonym">Mertensiothuria leucospilota</name>
    <dbReference type="NCBI Taxonomy" id="206669"/>
    <lineage>
        <taxon>Eukaryota</taxon>
        <taxon>Metazoa</taxon>
        <taxon>Echinodermata</taxon>
        <taxon>Eleutherozoa</taxon>
        <taxon>Echinozoa</taxon>
        <taxon>Holothuroidea</taxon>
        <taxon>Aspidochirotacea</taxon>
        <taxon>Aspidochirotida</taxon>
        <taxon>Holothuriidae</taxon>
        <taxon>Holothuria</taxon>
    </lineage>
</organism>
<proteinExistence type="predicted"/>
<evidence type="ECO:0000313" key="3">
    <source>
        <dbReference type="EMBL" id="KAJ8022305.1"/>
    </source>
</evidence>
<feature type="compositionally biased region" description="Low complexity" evidence="1">
    <location>
        <begin position="144"/>
        <end position="154"/>
    </location>
</feature>
<dbReference type="EMBL" id="JAIZAY010000020">
    <property type="protein sequence ID" value="KAJ8022305.1"/>
    <property type="molecule type" value="Genomic_DNA"/>
</dbReference>
<feature type="region of interest" description="Disordered" evidence="1">
    <location>
        <begin position="144"/>
        <end position="166"/>
    </location>
</feature>
<name>A0A9Q0YJ32_HOLLE</name>
<evidence type="ECO:0000313" key="4">
    <source>
        <dbReference type="Proteomes" id="UP001152320"/>
    </source>
</evidence>
<dbReference type="Gene3D" id="1.20.58.390">
    <property type="entry name" value="Neurotransmitter-gated ion-channel transmembrane domain"/>
    <property type="match status" value="1"/>
</dbReference>
<dbReference type="InterPro" id="IPR036719">
    <property type="entry name" value="Neuro-gated_channel_TM_sf"/>
</dbReference>
<dbReference type="Proteomes" id="UP001152320">
    <property type="component" value="Chromosome 20"/>
</dbReference>
<dbReference type="GO" id="GO:0016020">
    <property type="term" value="C:membrane"/>
    <property type="evidence" value="ECO:0007669"/>
    <property type="project" value="InterPro"/>
</dbReference>
<accession>A0A9Q0YJ32</accession>
<evidence type="ECO:0000256" key="1">
    <source>
        <dbReference type="SAM" id="MobiDB-lite"/>
    </source>
</evidence>
<dbReference type="SUPFAM" id="SSF90112">
    <property type="entry name" value="Neurotransmitter-gated ion-channel transmembrane pore"/>
    <property type="match status" value="1"/>
</dbReference>
<dbReference type="InterPro" id="IPR038050">
    <property type="entry name" value="Neuro_actylchol_rec"/>
</dbReference>
<feature type="compositionally biased region" description="Polar residues" evidence="1">
    <location>
        <begin position="155"/>
        <end position="165"/>
    </location>
</feature>
<dbReference type="AlphaFoldDB" id="A0A9Q0YJ32"/>
<keyword evidence="2" id="KW-0812">Transmembrane</keyword>
<reference evidence="3" key="1">
    <citation type="submission" date="2021-10" db="EMBL/GenBank/DDBJ databases">
        <title>Tropical sea cucumber genome reveals ecological adaptation and Cuvierian tubules defense mechanism.</title>
        <authorList>
            <person name="Chen T."/>
        </authorList>
    </citation>
    <scope>NUCLEOTIDE SEQUENCE</scope>
    <source>
        <strain evidence="3">Nanhai2018</strain>
        <tissue evidence="3">Muscle</tissue>
    </source>
</reference>
<gene>
    <name evidence="3" type="ORF">HOLleu_37162</name>
</gene>
<evidence type="ECO:0000256" key="2">
    <source>
        <dbReference type="SAM" id="Phobius"/>
    </source>
</evidence>
<sequence length="229" mass="26365">MKRHFPQHYVINYAMPPILISLFLDLVSFLPPLSQQRIPLVIATVLALLFYMRSVDNRGPPSEVSLLGWFIFATVAEGLIVTFFSVWSIRIQYNYSLWRFFNNSRLYLGNLFCTLKTKAKNLLRRRRGNSLETIAILPINQASTNNVNPPTTTPGSANESYTQPDTTERREAILGDETENVNSENFDHIVAFAVIILKIVMVLIFVHLFKTVENDPLEYVQCTDEYYHE</sequence>
<feature type="transmembrane region" description="Helical" evidence="2">
    <location>
        <begin position="9"/>
        <end position="30"/>
    </location>
</feature>
<dbReference type="GO" id="GO:0006811">
    <property type="term" value="P:monoatomic ion transport"/>
    <property type="evidence" value="ECO:0007669"/>
    <property type="project" value="InterPro"/>
</dbReference>
<keyword evidence="2" id="KW-1133">Transmembrane helix</keyword>
<comment type="caution">
    <text evidence="3">The sequence shown here is derived from an EMBL/GenBank/DDBJ whole genome shotgun (WGS) entry which is preliminary data.</text>
</comment>
<feature type="transmembrane region" description="Helical" evidence="2">
    <location>
        <begin position="64"/>
        <end position="89"/>
    </location>
</feature>
<feature type="transmembrane region" description="Helical" evidence="2">
    <location>
        <begin position="189"/>
        <end position="209"/>
    </location>
</feature>
<feature type="transmembrane region" description="Helical" evidence="2">
    <location>
        <begin position="36"/>
        <end position="52"/>
    </location>
</feature>
<keyword evidence="4" id="KW-1185">Reference proteome</keyword>
<protein>
    <submittedName>
        <fullName evidence="3">Uncharacterized protein</fullName>
    </submittedName>
</protein>